<organism evidence="2 3">
    <name type="scientific">Paenibacillus provencensis</name>
    <dbReference type="NCBI Taxonomy" id="441151"/>
    <lineage>
        <taxon>Bacteria</taxon>
        <taxon>Bacillati</taxon>
        <taxon>Bacillota</taxon>
        <taxon>Bacilli</taxon>
        <taxon>Bacillales</taxon>
        <taxon>Paenibacillaceae</taxon>
        <taxon>Paenibacillus</taxon>
    </lineage>
</organism>
<dbReference type="RefSeq" id="WP_251582864.1">
    <property type="nucleotide sequence ID" value="NZ_JBHTKX010000002.1"/>
</dbReference>
<keyword evidence="3" id="KW-1185">Reference proteome</keyword>
<feature type="coiled-coil region" evidence="1">
    <location>
        <begin position="8"/>
        <end position="50"/>
    </location>
</feature>
<accession>A0ABW3Q570</accession>
<evidence type="ECO:0000313" key="2">
    <source>
        <dbReference type="EMBL" id="MFD1130124.1"/>
    </source>
</evidence>
<evidence type="ECO:0000313" key="3">
    <source>
        <dbReference type="Proteomes" id="UP001597169"/>
    </source>
</evidence>
<protein>
    <recommendedName>
        <fullName evidence="4">Flagellar protein FliT</fullName>
    </recommendedName>
</protein>
<comment type="caution">
    <text evidence="2">The sequence shown here is derived from an EMBL/GenBank/DDBJ whole genome shotgun (WGS) entry which is preliminary data.</text>
</comment>
<dbReference type="Proteomes" id="UP001597169">
    <property type="component" value="Unassembled WGS sequence"/>
</dbReference>
<reference evidence="3" key="1">
    <citation type="journal article" date="2019" name="Int. J. Syst. Evol. Microbiol.">
        <title>The Global Catalogue of Microorganisms (GCM) 10K type strain sequencing project: providing services to taxonomists for standard genome sequencing and annotation.</title>
        <authorList>
            <consortium name="The Broad Institute Genomics Platform"/>
            <consortium name="The Broad Institute Genome Sequencing Center for Infectious Disease"/>
            <person name="Wu L."/>
            <person name="Ma J."/>
        </authorList>
    </citation>
    <scope>NUCLEOTIDE SEQUENCE [LARGE SCALE GENOMIC DNA]</scope>
    <source>
        <strain evidence="3">CCUG 53519</strain>
    </source>
</reference>
<dbReference type="EMBL" id="JBHTKX010000002">
    <property type="protein sequence ID" value="MFD1130124.1"/>
    <property type="molecule type" value="Genomic_DNA"/>
</dbReference>
<evidence type="ECO:0008006" key="4">
    <source>
        <dbReference type="Google" id="ProtNLM"/>
    </source>
</evidence>
<keyword evidence="1" id="KW-0175">Coiled coil</keyword>
<proteinExistence type="predicted"/>
<gene>
    <name evidence="2" type="ORF">ACFQ3J_18300</name>
</gene>
<sequence length="113" mass="13321">MTQFNACLDQLETQAASIVNRLEQITFEELERFTEEREELVNLMQVHSTQINTASKDRIKVLLDYDTAILAKMNLFKLEASDWLNRKATIKEQRTAYNNNYTPDSMFFDHKIK</sequence>
<evidence type="ECO:0000256" key="1">
    <source>
        <dbReference type="SAM" id="Coils"/>
    </source>
</evidence>
<name>A0ABW3Q570_9BACL</name>